<evidence type="ECO:0000313" key="1">
    <source>
        <dbReference type="EMBL" id="TMV09353.1"/>
    </source>
</evidence>
<reference evidence="1 2" key="1">
    <citation type="submission" date="2019-05" db="EMBL/GenBank/DDBJ databases">
        <title>Marivita sp. nov. isolated from sea sediment.</title>
        <authorList>
            <person name="Kim W."/>
        </authorList>
    </citation>
    <scope>NUCLEOTIDE SEQUENCE [LARGE SCALE GENOMIC DNA]</scope>
    <source>
        <strain evidence="1 2">CAU 1492</strain>
    </source>
</reference>
<organism evidence="1 2">
    <name type="scientific">Arenibacterium halophilum</name>
    <dbReference type="NCBI Taxonomy" id="2583821"/>
    <lineage>
        <taxon>Bacteria</taxon>
        <taxon>Pseudomonadati</taxon>
        <taxon>Pseudomonadota</taxon>
        <taxon>Alphaproteobacteria</taxon>
        <taxon>Rhodobacterales</taxon>
        <taxon>Paracoccaceae</taxon>
        <taxon>Arenibacterium</taxon>
    </lineage>
</organism>
<name>A0ABY2X289_9RHOB</name>
<sequence length="80" mass="8294">MIAAQGTHVNDVPTVAVSFADDLGIGVESSHMRNSPAPAEIDLTPARPHPKIGAGERKCAFLANARPVGTDVHHGCDAAR</sequence>
<protein>
    <submittedName>
        <fullName evidence="1">Uncharacterized protein</fullName>
    </submittedName>
</protein>
<dbReference type="EMBL" id="VCPC01000005">
    <property type="protein sequence ID" value="TMV09353.1"/>
    <property type="molecule type" value="Genomic_DNA"/>
</dbReference>
<dbReference type="Proteomes" id="UP001191082">
    <property type="component" value="Unassembled WGS sequence"/>
</dbReference>
<proteinExistence type="predicted"/>
<keyword evidence="2" id="KW-1185">Reference proteome</keyword>
<comment type="caution">
    <text evidence="1">The sequence shown here is derived from an EMBL/GenBank/DDBJ whole genome shotgun (WGS) entry which is preliminary data.</text>
</comment>
<evidence type="ECO:0000313" key="2">
    <source>
        <dbReference type="Proteomes" id="UP001191082"/>
    </source>
</evidence>
<accession>A0ABY2X289</accession>
<gene>
    <name evidence="1" type="ORF">FGK64_19910</name>
</gene>